<accession>A0A813E5I2</accession>
<dbReference type="SUPFAM" id="SSF48452">
    <property type="entry name" value="TPR-like"/>
    <property type="match status" value="1"/>
</dbReference>
<dbReference type="InterPro" id="IPR019734">
    <property type="entry name" value="TPR_rpt"/>
</dbReference>
<keyword evidence="3" id="KW-1185">Reference proteome</keyword>
<dbReference type="SMART" id="SM00028">
    <property type="entry name" value="TPR"/>
    <property type="match status" value="2"/>
</dbReference>
<dbReference type="AlphaFoldDB" id="A0A813E5I2"/>
<dbReference type="PROSITE" id="PS50005">
    <property type="entry name" value="TPR"/>
    <property type="match status" value="1"/>
</dbReference>
<evidence type="ECO:0008006" key="4">
    <source>
        <dbReference type="Google" id="ProtNLM"/>
    </source>
</evidence>
<dbReference type="EMBL" id="CAJNNV010007773">
    <property type="protein sequence ID" value="CAE8595341.1"/>
    <property type="molecule type" value="Genomic_DNA"/>
</dbReference>
<dbReference type="Proteomes" id="UP000654075">
    <property type="component" value="Unassembled WGS sequence"/>
</dbReference>
<dbReference type="Pfam" id="PF13181">
    <property type="entry name" value="TPR_8"/>
    <property type="match status" value="2"/>
</dbReference>
<dbReference type="OrthoDB" id="5986190at2759"/>
<dbReference type="Gene3D" id="1.25.40.10">
    <property type="entry name" value="Tetratricopeptide repeat domain"/>
    <property type="match status" value="1"/>
</dbReference>
<organism evidence="2 3">
    <name type="scientific">Polarella glacialis</name>
    <name type="common">Dinoflagellate</name>
    <dbReference type="NCBI Taxonomy" id="89957"/>
    <lineage>
        <taxon>Eukaryota</taxon>
        <taxon>Sar</taxon>
        <taxon>Alveolata</taxon>
        <taxon>Dinophyceae</taxon>
        <taxon>Suessiales</taxon>
        <taxon>Suessiaceae</taxon>
        <taxon>Polarella</taxon>
    </lineage>
</organism>
<gene>
    <name evidence="2" type="ORF">PGLA1383_LOCUS13854</name>
</gene>
<sequence length="183" mass="20935">MRLVQECEADFARMMAKEPHGFRSPVILAASMDLAVVYLKNYALDKADALYTHMEPFCLSRGLPWDVKWFQDCATLRCKQNRQAEAAPLLEEVAKRTPPHEATLRNLGTVYNQLRQFDKAKVYFEAAAELLGRTDKEDLWNIGLVHKNKKEYDKAAPMLEQALAQWIEDDPGDDVTLAKLYDS</sequence>
<name>A0A813E5I2_POLGL</name>
<evidence type="ECO:0000256" key="1">
    <source>
        <dbReference type="PROSITE-ProRule" id="PRU00339"/>
    </source>
</evidence>
<feature type="repeat" description="TPR" evidence="1">
    <location>
        <begin position="101"/>
        <end position="134"/>
    </location>
</feature>
<comment type="caution">
    <text evidence="2">The sequence shown here is derived from an EMBL/GenBank/DDBJ whole genome shotgun (WGS) entry which is preliminary data.</text>
</comment>
<reference evidence="2" key="1">
    <citation type="submission" date="2021-02" db="EMBL/GenBank/DDBJ databases">
        <authorList>
            <person name="Dougan E. K."/>
            <person name="Rhodes N."/>
            <person name="Thang M."/>
            <person name="Chan C."/>
        </authorList>
    </citation>
    <scope>NUCLEOTIDE SEQUENCE</scope>
</reference>
<dbReference type="InterPro" id="IPR011990">
    <property type="entry name" value="TPR-like_helical_dom_sf"/>
</dbReference>
<proteinExistence type="predicted"/>
<keyword evidence="1" id="KW-0802">TPR repeat</keyword>
<feature type="non-terminal residue" evidence="2">
    <location>
        <position position="183"/>
    </location>
</feature>
<evidence type="ECO:0000313" key="3">
    <source>
        <dbReference type="Proteomes" id="UP000654075"/>
    </source>
</evidence>
<protein>
    <recommendedName>
        <fullName evidence="4">Tetratricopeptide repeat protein</fullName>
    </recommendedName>
</protein>
<evidence type="ECO:0000313" key="2">
    <source>
        <dbReference type="EMBL" id="CAE8595341.1"/>
    </source>
</evidence>